<dbReference type="InterPro" id="IPR011990">
    <property type="entry name" value="TPR-like_helical_dom_sf"/>
</dbReference>
<dbReference type="EMBL" id="AYYO01000010">
    <property type="protein sequence ID" value="KRM55956.1"/>
    <property type="molecule type" value="Genomic_DNA"/>
</dbReference>
<evidence type="ECO:0000313" key="1">
    <source>
        <dbReference type="EMBL" id="KRM55956.1"/>
    </source>
</evidence>
<organism evidence="1 2">
    <name type="scientific">Lacticaseibacillus sharpeae JCM 1186 = DSM 20505</name>
    <dbReference type="NCBI Taxonomy" id="1291052"/>
    <lineage>
        <taxon>Bacteria</taxon>
        <taxon>Bacillati</taxon>
        <taxon>Bacillota</taxon>
        <taxon>Bacilli</taxon>
        <taxon>Lactobacillales</taxon>
        <taxon>Lactobacillaceae</taxon>
        <taxon>Lacticaseibacillus</taxon>
    </lineage>
</organism>
<reference evidence="1 2" key="1">
    <citation type="journal article" date="2015" name="Genome Announc.">
        <title>Expanding the biotechnology potential of lactobacilli through comparative genomics of 213 strains and associated genera.</title>
        <authorList>
            <person name="Sun Z."/>
            <person name="Harris H.M."/>
            <person name="McCann A."/>
            <person name="Guo C."/>
            <person name="Argimon S."/>
            <person name="Zhang W."/>
            <person name="Yang X."/>
            <person name="Jeffery I.B."/>
            <person name="Cooney J.C."/>
            <person name="Kagawa T.F."/>
            <person name="Liu W."/>
            <person name="Song Y."/>
            <person name="Salvetti E."/>
            <person name="Wrobel A."/>
            <person name="Rasinkangas P."/>
            <person name="Parkhill J."/>
            <person name="Rea M.C."/>
            <person name="O'Sullivan O."/>
            <person name="Ritari J."/>
            <person name="Douillard F.P."/>
            <person name="Paul Ross R."/>
            <person name="Yang R."/>
            <person name="Briner A.E."/>
            <person name="Felis G.E."/>
            <person name="de Vos W.M."/>
            <person name="Barrangou R."/>
            <person name="Klaenhammer T.R."/>
            <person name="Caufield P.W."/>
            <person name="Cui Y."/>
            <person name="Zhang H."/>
            <person name="O'Toole P.W."/>
        </authorList>
    </citation>
    <scope>NUCLEOTIDE SEQUENCE [LARGE SCALE GENOMIC DNA]</scope>
    <source>
        <strain evidence="1 2">DSM 20505</strain>
    </source>
</reference>
<dbReference type="OrthoDB" id="1655898at2"/>
<dbReference type="SUPFAM" id="SSF48452">
    <property type="entry name" value="TPR-like"/>
    <property type="match status" value="1"/>
</dbReference>
<dbReference type="AlphaFoldDB" id="A0A0R1ZRW7"/>
<evidence type="ECO:0008006" key="3">
    <source>
        <dbReference type="Google" id="ProtNLM"/>
    </source>
</evidence>
<dbReference type="Proteomes" id="UP000051679">
    <property type="component" value="Unassembled WGS sequence"/>
</dbReference>
<dbReference type="STRING" id="1291052.FC18_GL000737"/>
<protein>
    <recommendedName>
        <fullName evidence="3">TPR repeat-containing protein</fullName>
    </recommendedName>
</protein>
<accession>A0A0R1ZRW7</accession>
<comment type="caution">
    <text evidence="1">The sequence shown here is derived from an EMBL/GenBank/DDBJ whole genome shotgun (WGS) entry which is preliminary data.</text>
</comment>
<dbReference type="PATRIC" id="fig|1291052.5.peg.753"/>
<dbReference type="Gene3D" id="1.25.40.10">
    <property type="entry name" value="Tetratricopeptide repeat domain"/>
    <property type="match status" value="1"/>
</dbReference>
<name>A0A0R1ZRW7_9LACO</name>
<sequence>MGKVINFPQHAVSNKEMQERAFAAFAAGNNKTAVELYEKYLLVAENNNEPIDATALVQLGQGYINIKQFGDALALVDDYGQQLRKSESGRELILAAGIAAPDFTVIDTALQVAQGTAQAESMQRRAAEFESQYTREHADVIAQAQKQIAHVGAGTFVDQERVVNEILPRIPLSAATDAVKRALTDADVFPLMRTTLASWLQRMHLDEEISVYVYDGLYVFNPSKTRSPFADNTMAQIMTEYEQQFGADLAFMQVQAIKISLIYPALDQIIKEPHVFAEQSINPQKETKYAALQAWMDQQMTIMGQIVNN</sequence>
<evidence type="ECO:0000313" key="2">
    <source>
        <dbReference type="Proteomes" id="UP000051679"/>
    </source>
</evidence>
<gene>
    <name evidence="1" type="ORF">FC18_GL000737</name>
</gene>
<dbReference type="RefSeq" id="WP_054676005.1">
    <property type="nucleotide sequence ID" value="NZ_AYYO01000010.1"/>
</dbReference>
<keyword evidence="2" id="KW-1185">Reference proteome</keyword>
<proteinExistence type="predicted"/>